<dbReference type="WBParaSite" id="ACRNAN_scaffold67.g24216.t1">
    <property type="protein sequence ID" value="ACRNAN_scaffold67.g24216.t1"/>
    <property type="gene ID" value="ACRNAN_scaffold67.g24216"/>
</dbReference>
<evidence type="ECO:0000313" key="2">
    <source>
        <dbReference type="Proteomes" id="UP000887540"/>
    </source>
</evidence>
<evidence type="ECO:0000256" key="1">
    <source>
        <dbReference type="SAM" id="SignalP"/>
    </source>
</evidence>
<dbReference type="Proteomes" id="UP000887540">
    <property type="component" value="Unplaced"/>
</dbReference>
<reference evidence="3" key="1">
    <citation type="submission" date="2022-11" db="UniProtKB">
        <authorList>
            <consortium name="WormBaseParasite"/>
        </authorList>
    </citation>
    <scope>IDENTIFICATION</scope>
</reference>
<evidence type="ECO:0000313" key="3">
    <source>
        <dbReference type="WBParaSite" id="ACRNAN_scaffold67.g24216.t1"/>
    </source>
</evidence>
<proteinExistence type="predicted"/>
<keyword evidence="2" id="KW-1185">Reference proteome</keyword>
<keyword evidence="1" id="KW-0732">Signal</keyword>
<protein>
    <submittedName>
        <fullName evidence="3">Uncharacterized protein</fullName>
    </submittedName>
</protein>
<sequence>MPYFSIAVWMVVLQQHISAKTFAIIYAANTMQSSLDAIVILGFVRPYRNFVLRFFKNSFKKGWKKLVSGQDSQQIFTTNQISNQLFVQRNAA</sequence>
<feature type="chain" id="PRO_5037203359" evidence="1">
    <location>
        <begin position="20"/>
        <end position="92"/>
    </location>
</feature>
<feature type="signal peptide" evidence="1">
    <location>
        <begin position="1"/>
        <end position="19"/>
    </location>
</feature>
<dbReference type="AlphaFoldDB" id="A0A914EAM3"/>
<organism evidence="2 3">
    <name type="scientific">Acrobeloides nanus</name>
    <dbReference type="NCBI Taxonomy" id="290746"/>
    <lineage>
        <taxon>Eukaryota</taxon>
        <taxon>Metazoa</taxon>
        <taxon>Ecdysozoa</taxon>
        <taxon>Nematoda</taxon>
        <taxon>Chromadorea</taxon>
        <taxon>Rhabditida</taxon>
        <taxon>Tylenchina</taxon>
        <taxon>Cephalobomorpha</taxon>
        <taxon>Cephaloboidea</taxon>
        <taxon>Cephalobidae</taxon>
        <taxon>Acrobeloides</taxon>
    </lineage>
</organism>
<name>A0A914EAM3_9BILA</name>
<accession>A0A914EAM3</accession>